<dbReference type="Gene3D" id="1.10.150.130">
    <property type="match status" value="1"/>
</dbReference>
<keyword evidence="9 10" id="KW-0131">Cell cycle</keyword>
<dbReference type="NCBIfam" id="NF040815">
    <property type="entry name" value="recomb_XerA_Arch"/>
    <property type="match status" value="1"/>
</dbReference>
<dbReference type="SUPFAM" id="SSF56349">
    <property type="entry name" value="DNA breaking-rejoining enzymes"/>
    <property type="match status" value="1"/>
</dbReference>
<comment type="subcellular location">
    <subcellularLocation>
        <location evidence="1 10">Cytoplasm</location>
    </subcellularLocation>
</comment>
<evidence type="ECO:0000256" key="10">
    <source>
        <dbReference type="HAMAP-Rule" id="MF_01808"/>
    </source>
</evidence>
<dbReference type="Pfam" id="PF00589">
    <property type="entry name" value="Phage_integrase"/>
    <property type="match status" value="1"/>
</dbReference>
<evidence type="ECO:0000256" key="5">
    <source>
        <dbReference type="ARBA" id="ARBA00022829"/>
    </source>
</evidence>
<feature type="active site" evidence="10">
    <location>
        <position position="249"/>
    </location>
</feature>
<comment type="subunit">
    <text evidence="10">Forms a cyclic heterotetrameric complex composed of two molecules of XerC and two molecules of XerD.</text>
</comment>
<comment type="similarity">
    <text evidence="2 10">Belongs to the 'phage' integrase family. XerC subfamily.</text>
</comment>
<dbReference type="InterPro" id="IPR010998">
    <property type="entry name" value="Integrase_recombinase_N"/>
</dbReference>
<feature type="active site" evidence="10">
    <location>
        <position position="149"/>
    </location>
</feature>
<dbReference type="GO" id="GO:0051301">
    <property type="term" value="P:cell division"/>
    <property type="evidence" value="ECO:0007669"/>
    <property type="project" value="UniProtKB-UniRule"/>
</dbReference>
<dbReference type="InterPro" id="IPR004107">
    <property type="entry name" value="Integrase_SAM-like_N"/>
</dbReference>
<sequence>MEPFTKEWLLYLDYLQIEKNAAKTTIQTYQKDVEHFFQFMYKENMTRLQEVDHNIVRNYLSQLYESGLSKRSVTRHISTLRSFYKLLVREAVVDSNPFQHITLPKNSKPIPGFLFQEELDTIFSTIDRTTALGQRDAALLELLYATGIRVSECASLKIENIDFSLKTILVLGKGDKERYIPFGEFAEDALKTYINDGRNQLMGSKSIPSNFVFLNAKGSPLTVRGMRLILSKMVKKAGLTIHLHPHKLRHTFATHMLNNGADLRAVQELLGHSNLSSTQIYTHVTKDRLTSIYQSAHPRAKNSNK</sequence>
<dbReference type="InterPro" id="IPR050090">
    <property type="entry name" value="Tyrosine_recombinase_XerCD"/>
</dbReference>
<keyword evidence="8 10" id="KW-0233">DNA recombination</keyword>
<keyword evidence="6 10" id="KW-0229">DNA integration</keyword>
<organism evidence="14 15">
    <name type="scientific">Gracilibacillus dipsosauri</name>
    <dbReference type="NCBI Taxonomy" id="178340"/>
    <lineage>
        <taxon>Bacteria</taxon>
        <taxon>Bacillati</taxon>
        <taxon>Bacillota</taxon>
        <taxon>Bacilli</taxon>
        <taxon>Bacillales</taxon>
        <taxon>Bacillaceae</taxon>
        <taxon>Gracilibacillus</taxon>
    </lineage>
</organism>
<keyword evidence="4 10" id="KW-0132">Cell division</keyword>
<dbReference type="OrthoDB" id="9801717at2"/>
<evidence type="ECO:0000256" key="9">
    <source>
        <dbReference type="ARBA" id="ARBA00023306"/>
    </source>
</evidence>
<evidence type="ECO:0000313" key="15">
    <source>
        <dbReference type="Proteomes" id="UP000245624"/>
    </source>
</evidence>
<comment type="caution">
    <text evidence="14">The sequence shown here is derived from an EMBL/GenBank/DDBJ whole genome shotgun (WGS) entry which is preliminary data.</text>
</comment>
<feature type="domain" description="Core-binding (CB)" evidence="13">
    <location>
        <begin position="1"/>
        <end position="88"/>
    </location>
</feature>
<gene>
    <name evidence="10 14" type="primary">xerC</name>
    <name evidence="14" type="ORF">DLJ74_10725</name>
</gene>
<reference evidence="14 15" key="1">
    <citation type="submission" date="2018-05" db="EMBL/GenBank/DDBJ databases">
        <title>Genomic analysis of Gracilibacillus dipsosauri DD1 reveals novel features of a salt-tolerant amylase.</title>
        <authorList>
            <person name="Deutch C.E."/>
            <person name="Yang S."/>
        </authorList>
    </citation>
    <scope>NUCLEOTIDE SEQUENCE [LARGE SCALE GENOMIC DNA]</scope>
    <source>
        <strain evidence="14 15">DD1</strain>
    </source>
</reference>
<evidence type="ECO:0000256" key="11">
    <source>
        <dbReference type="NCBIfam" id="TIGR02224"/>
    </source>
</evidence>
<dbReference type="RefSeq" id="WP_109984442.1">
    <property type="nucleotide sequence ID" value="NZ_JAJUIE010000001.1"/>
</dbReference>
<feature type="domain" description="Tyr recombinase" evidence="12">
    <location>
        <begin position="109"/>
        <end position="294"/>
    </location>
</feature>
<evidence type="ECO:0000259" key="12">
    <source>
        <dbReference type="PROSITE" id="PS51898"/>
    </source>
</evidence>
<evidence type="ECO:0000313" key="14">
    <source>
        <dbReference type="EMBL" id="PWU68880.1"/>
    </source>
</evidence>
<keyword evidence="15" id="KW-1185">Reference proteome</keyword>
<dbReference type="InterPro" id="IPR002104">
    <property type="entry name" value="Integrase_catalytic"/>
</dbReference>
<dbReference type="GO" id="GO:0007059">
    <property type="term" value="P:chromosome segregation"/>
    <property type="evidence" value="ECO:0007669"/>
    <property type="project" value="UniProtKB-UniRule"/>
</dbReference>
<evidence type="ECO:0000256" key="4">
    <source>
        <dbReference type="ARBA" id="ARBA00022618"/>
    </source>
</evidence>
<dbReference type="InterPro" id="IPR011010">
    <property type="entry name" value="DNA_brk_join_enz"/>
</dbReference>
<evidence type="ECO:0000259" key="13">
    <source>
        <dbReference type="PROSITE" id="PS51900"/>
    </source>
</evidence>
<name>A0A317L1F9_9BACI</name>
<evidence type="ECO:0000256" key="3">
    <source>
        <dbReference type="ARBA" id="ARBA00022490"/>
    </source>
</evidence>
<evidence type="ECO:0000256" key="7">
    <source>
        <dbReference type="ARBA" id="ARBA00023125"/>
    </source>
</evidence>
<dbReference type="InterPro" id="IPR044068">
    <property type="entry name" value="CB"/>
</dbReference>
<dbReference type="Gene3D" id="1.10.443.10">
    <property type="entry name" value="Intergrase catalytic core"/>
    <property type="match status" value="1"/>
</dbReference>
<dbReference type="HAMAP" id="MF_01808">
    <property type="entry name" value="Recomb_XerC_XerD"/>
    <property type="match status" value="1"/>
</dbReference>
<evidence type="ECO:0000256" key="8">
    <source>
        <dbReference type="ARBA" id="ARBA00023172"/>
    </source>
</evidence>
<dbReference type="PANTHER" id="PTHR30349:SF77">
    <property type="entry name" value="TYROSINE RECOMBINASE XERC"/>
    <property type="match status" value="1"/>
</dbReference>
<dbReference type="PROSITE" id="PS51898">
    <property type="entry name" value="TYR_RECOMBINASE"/>
    <property type="match status" value="1"/>
</dbReference>
<keyword evidence="5 10" id="KW-0159">Chromosome partition</keyword>
<keyword evidence="7 10" id="KW-0238">DNA-binding</keyword>
<dbReference type="NCBIfam" id="NF001399">
    <property type="entry name" value="PRK00283.1"/>
    <property type="match status" value="1"/>
</dbReference>
<keyword evidence="3 10" id="KW-0963">Cytoplasm</keyword>
<feature type="active site" description="O-(3'-phospho-DNA)-tyrosine intermediate" evidence="10">
    <location>
        <position position="281"/>
    </location>
</feature>
<dbReference type="GO" id="GO:0005737">
    <property type="term" value="C:cytoplasm"/>
    <property type="evidence" value="ECO:0007669"/>
    <property type="project" value="UniProtKB-SubCell"/>
</dbReference>
<protein>
    <recommendedName>
        <fullName evidence="10 11">Tyrosine recombinase XerC</fullName>
    </recommendedName>
</protein>
<dbReference type="InterPro" id="IPR011931">
    <property type="entry name" value="Recomb_XerC"/>
</dbReference>
<dbReference type="Pfam" id="PF02899">
    <property type="entry name" value="Phage_int_SAM_1"/>
    <property type="match status" value="1"/>
</dbReference>
<feature type="active site" evidence="10">
    <location>
        <position position="246"/>
    </location>
</feature>
<accession>A0A317L1F9</accession>
<dbReference type="PROSITE" id="PS51900">
    <property type="entry name" value="CB"/>
    <property type="match status" value="1"/>
</dbReference>
<comment type="function">
    <text evidence="10">Site-specific tyrosine recombinase, which acts by catalyzing the cutting and rejoining of the recombining DNA molecules. The XerC-XerD complex is essential to convert dimers of the bacterial chromosome into monomers to permit their segregation at cell division. It also contributes to the segregational stability of plasmids.</text>
</comment>
<dbReference type="NCBIfam" id="TIGR02224">
    <property type="entry name" value="recomb_XerC"/>
    <property type="match status" value="1"/>
</dbReference>
<dbReference type="CDD" id="cd00798">
    <property type="entry name" value="INT_XerDC_C"/>
    <property type="match status" value="1"/>
</dbReference>
<dbReference type="GO" id="GO:0006313">
    <property type="term" value="P:DNA transposition"/>
    <property type="evidence" value="ECO:0007669"/>
    <property type="project" value="UniProtKB-UniRule"/>
</dbReference>
<feature type="active site" evidence="10">
    <location>
        <position position="173"/>
    </location>
</feature>
<dbReference type="InterPro" id="IPR023009">
    <property type="entry name" value="Tyrosine_recombinase_XerC/XerD"/>
</dbReference>
<evidence type="ECO:0000256" key="6">
    <source>
        <dbReference type="ARBA" id="ARBA00022908"/>
    </source>
</evidence>
<dbReference type="AlphaFoldDB" id="A0A317L1F9"/>
<proteinExistence type="inferred from homology"/>
<feature type="active site" evidence="10">
    <location>
        <position position="272"/>
    </location>
</feature>
<dbReference type="EMBL" id="QGTD01000008">
    <property type="protein sequence ID" value="PWU68880.1"/>
    <property type="molecule type" value="Genomic_DNA"/>
</dbReference>
<dbReference type="Proteomes" id="UP000245624">
    <property type="component" value="Unassembled WGS sequence"/>
</dbReference>
<dbReference type="GO" id="GO:0009037">
    <property type="term" value="F:tyrosine-based site-specific recombinase activity"/>
    <property type="evidence" value="ECO:0007669"/>
    <property type="project" value="UniProtKB-UniRule"/>
</dbReference>
<dbReference type="GO" id="GO:0003677">
    <property type="term" value="F:DNA binding"/>
    <property type="evidence" value="ECO:0007669"/>
    <property type="project" value="UniProtKB-UniRule"/>
</dbReference>
<dbReference type="PANTHER" id="PTHR30349">
    <property type="entry name" value="PHAGE INTEGRASE-RELATED"/>
    <property type="match status" value="1"/>
</dbReference>
<evidence type="ECO:0000256" key="2">
    <source>
        <dbReference type="ARBA" id="ARBA00006657"/>
    </source>
</evidence>
<evidence type="ECO:0000256" key="1">
    <source>
        <dbReference type="ARBA" id="ARBA00004496"/>
    </source>
</evidence>
<dbReference type="InterPro" id="IPR013762">
    <property type="entry name" value="Integrase-like_cat_sf"/>
</dbReference>